<evidence type="ECO:0000313" key="18">
    <source>
        <dbReference type="Proteomes" id="UP000075243"/>
    </source>
</evidence>
<evidence type="ECO:0000256" key="12">
    <source>
        <dbReference type="ARBA" id="ARBA00067336"/>
    </source>
</evidence>
<dbReference type="OrthoDB" id="3945418at2759"/>
<dbReference type="InterPro" id="IPR017972">
    <property type="entry name" value="Cyt_P450_CS"/>
</dbReference>
<evidence type="ECO:0000256" key="4">
    <source>
        <dbReference type="ARBA" id="ARBA00022692"/>
    </source>
</evidence>
<dbReference type="CDD" id="cd11043">
    <property type="entry name" value="CYP90-like"/>
    <property type="match status" value="1"/>
</dbReference>
<evidence type="ECO:0000256" key="5">
    <source>
        <dbReference type="ARBA" id="ARBA00022723"/>
    </source>
</evidence>
<evidence type="ECO:0000256" key="16">
    <source>
        <dbReference type="SAM" id="Phobius"/>
    </source>
</evidence>
<organism evidence="17 18">
    <name type="scientific">Cajanus cajan</name>
    <name type="common">Pigeon pea</name>
    <name type="synonym">Cajanus indicus</name>
    <dbReference type="NCBI Taxonomy" id="3821"/>
    <lineage>
        <taxon>Eukaryota</taxon>
        <taxon>Viridiplantae</taxon>
        <taxon>Streptophyta</taxon>
        <taxon>Embryophyta</taxon>
        <taxon>Tracheophyta</taxon>
        <taxon>Spermatophyta</taxon>
        <taxon>Magnoliopsida</taxon>
        <taxon>eudicotyledons</taxon>
        <taxon>Gunneridae</taxon>
        <taxon>Pentapetalae</taxon>
        <taxon>rosids</taxon>
        <taxon>fabids</taxon>
        <taxon>Fabales</taxon>
        <taxon>Fabaceae</taxon>
        <taxon>Papilionoideae</taxon>
        <taxon>50 kb inversion clade</taxon>
        <taxon>NPAAA clade</taxon>
        <taxon>indigoferoid/millettioid clade</taxon>
        <taxon>Phaseoleae</taxon>
        <taxon>Cajanus</taxon>
    </lineage>
</organism>
<evidence type="ECO:0000256" key="8">
    <source>
        <dbReference type="ARBA" id="ARBA00023136"/>
    </source>
</evidence>
<accession>A0A151QQ24</accession>
<name>A0A151QQ24_CAJCA</name>
<dbReference type="Gene3D" id="1.10.630.10">
    <property type="entry name" value="Cytochrome P450"/>
    <property type="match status" value="1"/>
</dbReference>
<dbReference type="GO" id="GO:0005506">
    <property type="term" value="F:iron ion binding"/>
    <property type="evidence" value="ECO:0007669"/>
    <property type="project" value="InterPro"/>
</dbReference>
<dbReference type="OMA" id="ISMMDSW"/>
<keyword evidence="5 14" id="KW-0479">Metal-binding</keyword>
<dbReference type="AlphaFoldDB" id="A0A151QQ24"/>
<keyword evidence="4 16" id="KW-0812">Transmembrane</keyword>
<evidence type="ECO:0000256" key="9">
    <source>
        <dbReference type="ARBA" id="ARBA00037910"/>
    </source>
</evidence>
<dbReference type="PROSITE" id="PS00086">
    <property type="entry name" value="CYTOCHROME_P450"/>
    <property type="match status" value="1"/>
</dbReference>
<feature type="binding site" description="axial binding residue" evidence="14">
    <location>
        <position position="422"/>
    </location>
    <ligand>
        <name>heme</name>
        <dbReference type="ChEBI" id="CHEBI:30413"/>
    </ligand>
    <ligandPart>
        <name>Fe</name>
        <dbReference type="ChEBI" id="CHEBI:18248"/>
    </ligandPart>
</feature>
<dbReference type="FunFam" id="1.10.630.10:FF:000057">
    <property type="entry name" value="Cytochrome P450 724B1"/>
    <property type="match status" value="1"/>
</dbReference>
<comment type="subcellular location">
    <subcellularLocation>
        <location evidence="1">Membrane</location>
        <topology evidence="1">Single-pass membrane protein</topology>
    </subcellularLocation>
</comment>
<dbReference type="PRINTS" id="PR00463">
    <property type="entry name" value="EP450I"/>
</dbReference>
<keyword evidence="7 14" id="KW-0408">Iron</keyword>
<dbReference type="GO" id="GO:0020037">
    <property type="term" value="F:heme binding"/>
    <property type="evidence" value="ECO:0007669"/>
    <property type="project" value="InterPro"/>
</dbReference>
<dbReference type="STRING" id="3821.A0A151QQ24"/>
<evidence type="ECO:0000256" key="10">
    <source>
        <dbReference type="ARBA" id="ARBA00052777"/>
    </source>
</evidence>
<comment type="pathway">
    <text evidence="9">Plant hormone biosynthesis; brassinosteroid biosynthesis.</text>
</comment>
<dbReference type="EMBL" id="KQ485305">
    <property type="protein sequence ID" value="KYP32398.1"/>
    <property type="molecule type" value="Genomic_DNA"/>
</dbReference>
<reference evidence="17" key="1">
    <citation type="journal article" date="2012" name="Nat. Biotechnol.">
        <title>Draft genome sequence of pigeonpea (Cajanus cajan), an orphan legume crop of resource-poor farmers.</title>
        <authorList>
            <person name="Varshney R.K."/>
            <person name="Chen W."/>
            <person name="Li Y."/>
            <person name="Bharti A.K."/>
            <person name="Saxena R.K."/>
            <person name="Schlueter J.A."/>
            <person name="Donoghue M.T."/>
            <person name="Azam S."/>
            <person name="Fan G."/>
            <person name="Whaley A.M."/>
            <person name="Farmer A.D."/>
            <person name="Sheridan J."/>
            <person name="Iwata A."/>
            <person name="Tuteja R."/>
            <person name="Penmetsa R.V."/>
            <person name="Wu W."/>
            <person name="Upadhyaya H.D."/>
            <person name="Yang S.P."/>
            <person name="Shah T."/>
            <person name="Saxena K.B."/>
            <person name="Michael T."/>
            <person name="McCombie W.R."/>
            <person name="Yang B."/>
            <person name="Zhang G."/>
            <person name="Yang H."/>
            <person name="Wang J."/>
            <person name="Spillane C."/>
            <person name="Cook D.R."/>
            <person name="May G.D."/>
            <person name="Xu X."/>
            <person name="Jackson S.A."/>
        </authorList>
    </citation>
    <scope>NUCLEOTIDE SEQUENCE [LARGE SCALE GENOMIC DNA]</scope>
</reference>
<keyword evidence="14 15" id="KW-0349">Heme</keyword>
<evidence type="ECO:0000256" key="1">
    <source>
        <dbReference type="ARBA" id="ARBA00004167"/>
    </source>
</evidence>
<dbReference type="GO" id="GO:0016020">
    <property type="term" value="C:membrane"/>
    <property type="evidence" value="ECO:0007669"/>
    <property type="project" value="UniProtKB-SubCell"/>
</dbReference>
<dbReference type="InterPro" id="IPR036396">
    <property type="entry name" value="Cyt_P450_sf"/>
</dbReference>
<keyword evidence="18" id="KW-1185">Reference proteome</keyword>
<evidence type="ECO:0000256" key="3">
    <source>
        <dbReference type="ARBA" id="ARBA00010617"/>
    </source>
</evidence>
<dbReference type="Pfam" id="PF00067">
    <property type="entry name" value="p450"/>
    <property type="match status" value="1"/>
</dbReference>
<sequence>MVEFWVIILSLFSGLTFSCLLIWYVDRNKQDSPHNLLHGSMGWPFAGETLGFLKPHTSNSMGSFLLEHCSRYGKVFKSHLFGYPTIVSCDFELNTYVLQNEGKLFPVDYPKVMHNILGDYSLLIVKGDIHRKLRNTTINFVSATKSESNFLHWVEVLALLRINSWDPISKQVAFYGEAKKFTINVMVKHLLNINPEEPLASKILRNFENYIKGFISLPINFPGTAYSKALKARIRLSAIIKDIITERRKCNNVKAMEGGDLLNVILSKQNLSDEEMVSLVLDLLFGGYETTAKLLSLIAYFLGGAPRALETLREEHQEIRKRKKEGEPLNWEDYNQMQFTQNVMYEAMRCGNVVKFLHRKAVETVKFKDYVIPAGWKVLPVLSSGHLDPTLFENPWEFDPFRWNNKSTSKKAAPFGGGPRLCPGADLAKVETSFFLHHLVLNYRWKIKSDDPPLAFPFVEFTRGLLLDLEPIAASTFGKHL</sequence>
<evidence type="ECO:0000256" key="15">
    <source>
        <dbReference type="RuleBase" id="RU000461"/>
    </source>
</evidence>
<evidence type="ECO:0000256" key="14">
    <source>
        <dbReference type="PIRSR" id="PIRSR602401-1"/>
    </source>
</evidence>
<dbReference type="GO" id="GO:0010268">
    <property type="term" value="P:brassinosteroid homeostasis"/>
    <property type="evidence" value="ECO:0007669"/>
    <property type="project" value="TreeGrafter"/>
</dbReference>
<keyword evidence="8 16" id="KW-0472">Membrane</keyword>
<keyword evidence="15 17" id="KW-0560">Oxidoreductase</keyword>
<dbReference type="GO" id="GO:0016132">
    <property type="term" value="P:brassinosteroid biosynthetic process"/>
    <property type="evidence" value="ECO:0007669"/>
    <property type="project" value="TreeGrafter"/>
</dbReference>
<comment type="similarity">
    <text evidence="3 15">Belongs to the cytochrome P450 family.</text>
</comment>
<dbReference type="Gramene" id="C.cajan_48425.t">
    <property type="protein sequence ID" value="C.cajan_48425.t"/>
    <property type="gene ID" value="C.cajan_48425"/>
</dbReference>
<dbReference type="GO" id="GO:0004497">
    <property type="term" value="F:monooxygenase activity"/>
    <property type="evidence" value="ECO:0007669"/>
    <property type="project" value="UniProtKB-KW"/>
</dbReference>
<protein>
    <recommendedName>
        <fullName evidence="12">Cytochrome P450 724B1</fullName>
    </recommendedName>
    <alternativeName>
        <fullName evidence="13">(22S)-22-hydroxycampesterol synthase</fullName>
    </alternativeName>
</protein>
<dbReference type="GO" id="GO:0016705">
    <property type="term" value="F:oxidoreductase activity, acting on paired donors, with incorporation or reduction of molecular oxygen"/>
    <property type="evidence" value="ECO:0007669"/>
    <property type="project" value="InterPro"/>
</dbReference>
<gene>
    <name evidence="17" type="ORF">KK1_046940</name>
</gene>
<dbReference type="SUPFAM" id="SSF48264">
    <property type="entry name" value="Cytochrome P450"/>
    <property type="match status" value="1"/>
</dbReference>
<evidence type="ECO:0000256" key="7">
    <source>
        <dbReference type="ARBA" id="ARBA00023004"/>
    </source>
</evidence>
<comment type="catalytic activity">
    <reaction evidence="10">
        <text>campesterol + reduced [NADPH--hemoprotein reductase] + O2 = (22S)-22-hydroxycampesterol + oxidized [NADPH--hemoprotein reductase] + H2O + H(+)</text>
        <dbReference type="Rhea" id="RHEA:69835"/>
        <dbReference type="Rhea" id="RHEA-COMP:11964"/>
        <dbReference type="Rhea" id="RHEA-COMP:11965"/>
        <dbReference type="ChEBI" id="CHEBI:15377"/>
        <dbReference type="ChEBI" id="CHEBI:15378"/>
        <dbReference type="ChEBI" id="CHEBI:15379"/>
        <dbReference type="ChEBI" id="CHEBI:28623"/>
        <dbReference type="ChEBI" id="CHEBI:57618"/>
        <dbReference type="ChEBI" id="CHEBI:58210"/>
        <dbReference type="ChEBI" id="CHEBI:72331"/>
    </reaction>
    <physiologicalReaction direction="left-to-right" evidence="10">
        <dbReference type="Rhea" id="RHEA:69836"/>
    </physiologicalReaction>
</comment>
<proteinExistence type="inferred from homology"/>
<dbReference type="Proteomes" id="UP000075243">
    <property type="component" value="Unassembled WGS sequence"/>
</dbReference>
<evidence type="ECO:0000256" key="11">
    <source>
        <dbReference type="ARBA" id="ARBA00060577"/>
    </source>
</evidence>
<dbReference type="PANTHER" id="PTHR24286:SF159">
    <property type="entry name" value="CYTOCHROME P450, FAMILY 724, SUBFAMILY A, POLYPEPTIDE 1"/>
    <property type="match status" value="1"/>
</dbReference>
<dbReference type="PANTHER" id="PTHR24286">
    <property type="entry name" value="CYTOCHROME P450 26"/>
    <property type="match status" value="1"/>
</dbReference>
<dbReference type="InterPro" id="IPR001128">
    <property type="entry name" value="Cyt_P450"/>
</dbReference>
<comment type="pathway">
    <text evidence="11">Steroid biosynthesis.</text>
</comment>
<evidence type="ECO:0000256" key="2">
    <source>
        <dbReference type="ARBA" id="ARBA00004972"/>
    </source>
</evidence>
<keyword evidence="6 16" id="KW-1133">Transmembrane helix</keyword>
<dbReference type="InterPro" id="IPR002401">
    <property type="entry name" value="Cyt_P450_E_grp-I"/>
</dbReference>
<evidence type="ECO:0000313" key="17">
    <source>
        <dbReference type="EMBL" id="KYP32398.1"/>
    </source>
</evidence>
<dbReference type="GO" id="GO:0016125">
    <property type="term" value="P:sterol metabolic process"/>
    <property type="evidence" value="ECO:0007669"/>
    <property type="project" value="TreeGrafter"/>
</dbReference>
<keyword evidence="15" id="KW-0503">Monooxygenase</keyword>
<comment type="pathway">
    <text evidence="2">Hormone biosynthesis.</text>
</comment>
<feature type="transmembrane region" description="Helical" evidence="16">
    <location>
        <begin position="6"/>
        <end position="25"/>
    </location>
</feature>
<evidence type="ECO:0000256" key="13">
    <source>
        <dbReference type="ARBA" id="ARBA00077474"/>
    </source>
</evidence>
<comment type="cofactor">
    <cofactor evidence="14">
        <name>heme</name>
        <dbReference type="ChEBI" id="CHEBI:30413"/>
    </cofactor>
</comment>
<evidence type="ECO:0000256" key="6">
    <source>
        <dbReference type="ARBA" id="ARBA00022989"/>
    </source>
</evidence>